<dbReference type="SMART" id="SM00338">
    <property type="entry name" value="BRLZ"/>
    <property type="match status" value="1"/>
</dbReference>
<name>A0A8S8ZJS2_SORMA</name>
<dbReference type="VEuPathDB" id="FungiDB:SMAC_05437"/>
<dbReference type="Pfam" id="PF08601">
    <property type="entry name" value="PAP1"/>
    <property type="match status" value="1"/>
</dbReference>
<dbReference type="PROSITE" id="PS00036">
    <property type="entry name" value="BZIP_BASIC"/>
    <property type="match status" value="1"/>
</dbReference>
<dbReference type="CDD" id="cd14688">
    <property type="entry name" value="bZIP_YAP"/>
    <property type="match status" value="1"/>
</dbReference>
<organism evidence="5 6">
    <name type="scientific">Sordaria macrospora</name>
    <dbReference type="NCBI Taxonomy" id="5147"/>
    <lineage>
        <taxon>Eukaryota</taxon>
        <taxon>Fungi</taxon>
        <taxon>Dikarya</taxon>
        <taxon>Ascomycota</taxon>
        <taxon>Pezizomycotina</taxon>
        <taxon>Sordariomycetes</taxon>
        <taxon>Sordariomycetidae</taxon>
        <taxon>Sordariales</taxon>
        <taxon>Sordariaceae</taxon>
        <taxon>Sordaria</taxon>
    </lineage>
</organism>
<sequence length="331" mass="36232">MDYTNPVYFAGAGAQPPYHFLGIPPLTPSHSNSAVSDDFNNASPQGQELFEQFQNGLPDQFQNFEAFTQFNAQSTTFAGPPTPPTQQLPPTAQPINGSIHLQHQQQSTSDLLQSLNNAKGEPADEARARRQGSNSEEDENLTPAQSRRKAQNRAAQRAFRERKERHVKELETRLQQLEEEAQLRQSENEKLKQDLQKVSTENEILRATSLAAAGAAAVGSPLGSAGTPLTTGPMSYKPTDFYSNLLENHNEKTLSHRVVKSESGERLLAAGAAWDLMQNHDLFRRGLVDIQAVSELLKGQAKCDGQGPVFEESAILEAIEQSAASGSDELL</sequence>
<comment type="caution">
    <text evidence="5">The sequence shown here is derived from an EMBL/GenBank/DDBJ whole genome shotgun (WGS) entry which is preliminary data.</text>
</comment>
<accession>A0A8S8ZJS2</accession>
<feature type="region of interest" description="Disordered" evidence="3">
    <location>
        <begin position="74"/>
        <end position="164"/>
    </location>
</feature>
<evidence type="ECO:0000259" key="4">
    <source>
        <dbReference type="PROSITE" id="PS50217"/>
    </source>
</evidence>
<dbReference type="Proteomes" id="UP000433876">
    <property type="component" value="Unassembled WGS sequence"/>
</dbReference>
<dbReference type="GO" id="GO:0090575">
    <property type="term" value="C:RNA polymerase II transcription regulator complex"/>
    <property type="evidence" value="ECO:0007669"/>
    <property type="project" value="TreeGrafter"/>
</dbReference>
<dbReference type="GO" id="GO:0000976">
    <property type="term" value="F:transcription cis-regulatory region binding"/>
    <property type="evidence" value="ECO:0007669"/>
    <property type="project" value="InterPro"/>
</dbReference>
<dbReference type="Gene3D" id="1.10.238.100">
    <property type="entry name" value="YAP1 redox domain. Chain B"/>
    <property type="match status" value="1"/>
</dbReference>
<dbReference type="PANTHER" id="PTHR40621">
    <property type="entry name" value="TRANSCRIPTION FACTOR KAPC-RELATED"/>
    <property type="match status" value="1"/>
</dbReference>
<dbReference type="OMA" id="TQCDGQG"/>
<evidence type="ECO:0000313" key="5">
    <source>
        <dbReference type="EMBL" id="KAA8630303.1"/>
    </source>
</evidence>
<keyword evidence="2" id="KW-0539">Nucleus</keyword>
<dbReference type="InterPro" id="IPR013910">
    <property type="entry name" value="TF_PAP1"/>
</dbReference>
<evidence type="ECO:0000256" key="3">
    <source>
        <dbReference type="SAM" id="MobiDB-lite"/>
    </source>
</evidence>
<dbReference type="SUPFAM" id="SSF57959">
    <property type="entry name" value="Leucine zipper domain"/>
    <property type="match status" value="1"/>
</dbReference>
<evidence type="ECO:0000256" key="2">
    <source>
        <dbReference type="ARBA" id="ARBA00023242"/>
    </source>
</evidence>
<comment type="subcellular location">
    <subcellularLocation>
        <location evidence="1">Nucleus</location>
    </subcellularLocation>
</comment>
<dbReference type="Pfam" id="PF00170">
    <property type="entry name" value="bZIP_1"/>
    <property type="match status" value="1"/>
</dbReference>
<dbReference type="InterPro" id="IPR046347">
    <property type="entry name" value="bZIP_sf"/>
</dbReference>
<dbReference type="PANTHER" id="PTHR40621:SF8">
    <property type="entry name" value="AP-1-LIKE TRANSCRIPTION FACTOR YAP3"/>
    <property type="match status" value="1"/>
</dbReference>
<reference evidence="5 6" key="1">
    <citation type="submission" date="2017-07" db="EMBL/GenBank/DDBJ databases">
        <title>Genome sequence of the Sordaria macrospora wild type strain R19027.</title>
        <authorList>
            <person name="Nowrousian M."/>
            <person name="Teichert I."/>
            <person name="Kueck U."/>
        </authorList>
    </citation>
    <scope>NUCLEOTIDE SEQUENCE [LARGE SCALE GENOMIC DNA]</scope>
    <source>
        <strain evidence="5 6">R19027</strain>
        <tissue evidence="5">Mycelium</tissue>
    </source>
</reference>
<feature type="domain" description="BZIP" evidence="4">
    <location>
        <begin position="142"/>
        <end position="205"/>
    </location>
</feature>
<dbReference type="PROSITE" id="PS50217">
    <property type="entry name" value="BZIP"/>
    <property type="match status" value="1"/>
</dbReference>
<dbReference type="EMBL" id="NMPR01000108">
    <property type="protein sequence ID" value="KAA8630303.1"/>
    <property type="molecule type" value="Genomic_DNA"/>
</dbReference>
<dbReference type="AlphaFoldDB" id="A0A8S8ZJS2"/>
<feature type="compositionally biased region" description="Low complexity" evidence="3">
    <location>
        <begin position="101"/>
        <end position="115"/>
    </location>
</feature>
<dbReference type="InterPro" id="IPR050936">
    <property type="entry name" value="AP-1-like"/>
</dbReference>
<dbReference type="Gene3D" id="1.20.5.170">
    <property type="match status" value="1"/>
</dbReference>
<gene>
    <name evidence="5" type="ORF">SMACR_05437</name>
</gene>
<evidence type="ECO:0000256" key="1">
    <source>
        <dbReference type="ARBA" id="ARBA00004123"/>
    </source>
</evidence>
<proteinExistence type="predicted"/>
<protein>
    <recommendedName>
        <fullName evidence="4">BZIP domain-containing protein</fullName>
    </recommendedName>
</protein>
<dbReference type="GO" id="GO:0001228">
    <property type="term" value="F:DNA-binding transcription activator activity, RNA polymerase II-specific"/>
    <property type="evidence" value="ECO:0007669"/>
    <property type="project" value="TreeGrafter"/>
</dbReference>
<evidence type="ECO:0000313" key="6">
    <source>
        <dbReference type="Proteomes" id="UP000433876"/>
    </source>
</evidence>
<dbReference type="InterPro" id="IPR004827">
    <property type="entry name" value="bZIP"/>
</dbReference>